<keyword evidence="8" id="KW-1185">Reference proteome</keyword>
<evidence type="ECO:0008006" key="9">
    <source>
        <dbReference type="Google" id="ProtNLM"/>
    </source>
</evidence>
<evidence type="ECO:0000256" key="4">
    <source>
        <dbReference type="ARBA" id="ARBA00022723"/>
    </source>
</evidence>
<accession>A0A0A5GHC9</accession>
<reference evidence="7 8" key="1">
    <citation type="submission" date="2013-08" db="EMBL/GenBank/DDBJ databases">
        <authorList>
            <person name="Huang J."/>
            <person name="Wang G."/>
        </authorList>
    </citation>
    <scope>NUCLEOTIDE SEQUENCE [LARGE SCALE GENOMIC DNA]</scope>
    <source>
        <strain evidence="7 8">BH030004</strain>
    </source>
</reference>
<dbReference type="eggNOG" id="COG0142">
    <property type="taxonomic scope" value="Bacteria"/>
</dbReference>
<dbReference type="AlphaFoldDB" id="A0A0A5GHC9"/>
<dbReference type="STRING" id="1385511.GCA_000425225_01520"/>
<name>A0A0A5GHC9_9BACI</name>
<comment type="caution">
    <text evidence="7">The sequence shown here is derived from an EMBL/GenBank/DDBJ whole genome shotgun (WGS) entry which is preliminary data.</text>
</comment>
<dbReference type="Gene3D" id="1.10.600.10">
    <property type="entry name" value="Farnesyl Diphosphate Synthase"/>
    <property type="match status" value="1"/>
</dbReference>
<evidence type="ECO:0000313" key="8">
    <source>
        <dbReference type="Proteomes" id="UP000030403"/>
    </source>
</evidence>
<dbReference type="InterPro" id="IPR033965">
    <property type="entry name" value="ComQ"/>
</dbReference>
<proteinExistence type="inferred from homology"/>
<protein>
    <recommendedName>
        <fullName evidence="9">Polyprenyl synthetase</fullName>
    </recommendedName>
</protein>
<dbReference type="CDD" id="cd00867">
    <property type="entry name" value="Trans_IPPS"/>
    <property type="match status" value="1"/>
</dbReference>
<dbReference type="GO" id="GO:0004659">
    <property type="term" value="F:prenyltransferase activity"/>
    <property type="evidence" value="ECO:0007669"/>
    <property type="project" value="InterPro"/>
</dbReference>
<dbReference type="GO" id="GO:0046872">
    <property type="term" value="F:metal ion binding"/>
    <property type="evidence" value="ECO:0007669"/>
    <property type="project" value="UniProtKB-KW"/>
</dbReference>
<evidence type="ECO:0000313" key="7">
    <source>
        <dbReference type="EMBL" id="KGX90628.1"/>
    </source>
</evidence>
<dbReference type="SFLD" id="SFLDG01211">
    <property type="entry name" value="Competence_Regulatory_Protein"/>
    <property type="match status" value="1"/>
</dbReference>
<evidence type="ECO:0000256" key="6">
    <source>
        <dbReference type="RuleBase" id="RU004466"/>
    </source>
</evidence>
<dbReference type="GO" id="GO:0008299">
    <property type="term" value="P:isoprenoid biosynthetic process"/>
    <property type="evidence" value="ECO:0007669"/>
    <property type="project" value="InterPro"/>
</dbReference>
<evidence type="ECO:0000256" key="5">
    <source>
        <dbReference type="ARBA" id="ARBA00022842"/>
    </source>
</evidence>
<dbReference type="Proteomes" id="UP000030403">
    <property type="component" value="Unassembled WGS sequence"/>
</dbReference>
<keyword evidence="4" id="KW-0479">Metal-binding</keyword>
<dbReference type="OrthoDB" id="1792811at2"/>
<comment type="cofactor">
    <cofactor evidence="1">
        <name>Mg(2+)</name>
        <dbReference type="ChEBI" id="CHEBI:18420"/>
    </cofactor>
</comment>
<dbReference type="PANTHER" id="PTHR12001">
    <property type="entry name" value="GERANYLGERANYL PYROPHOSPHATE SYNTHASE"/>
    <property type="match status" value="1"/>
</dbReference>
<evidence type="ECO:0000256" key="3">
    <source>
        <dbReference type="ARBA" id="ARBA00022679"/>
    </source>
</evidence>
<gene>
    <name evidence="7" type="ORF">N783_19920</name>
</gene>
<dbReference type="SUPFAM" id="SSF48576">
    <property type="entry name" value="Terpenoid synthases"/>
    <property type="match status" value="1"/>
</dbReference>
<dbReference type="RefSeq" id="WP_027448410.1">
    <property type="nucleotide sequence ID" value="NZ_AVPF01000006.1"/>
</dbReference>
<evidence type="ECO:0000256" key="1">
    <source>
        <dbReference type="ARBA" id="ARBA00001946"/>
    </source>
</evidence>
<dbReference type="EMBL" id="AVPF01000006">
    <property type="protein sequence ID" value="KGX90628.1"/>
    <property type="molecule type" value="Genomic_DNA"/>
</dbReference>
<dbReference type="InterPro" id="IPR000092">
    <property type="entry name" value="Polyprenyl_synt"/>
</dbReference>
<sequence>MSNQDEQIAQFMLSAVERQFSLHDLKQHTFSFIQYKKKEGFSFANLTKIHYEMFGGEEHSDIYQACAAVEIMILALDIFDDLQDQDALDKPWCDTQQAISMNIATGLLMLSMEMLSNTTFEESRKRDAIQYMNQQVLKAVQGQHQDLQQQIKTEDDYLQMVQNKSGSLMACACLVGVSLVTPDNHEQVIEYATNFGIAAQIQNDLQDVLRGDTKNDLLYKKLTLPVLKLLEENNDHAQWIRDYYNDLVEKQFIYENKVELLDWIRNSSSIMYVQVLKRVYQRKTIQQIKEIDTNSKMRHKLMQLIEQI</sequence>
<dbReference type="SFLD" id="SFLDS00005">
    <property type="entry name" value="Isoprenoid_Synthase_Type_I"/>
    <property type="match status" value="1"/>
</dbReference>
<organism evidence="7 8">
    <name type="scientific">Pontibacillus marinus BH030004 = DSM 16465</name>
    <dbReference type="NCBI Taxonomy" id="1385511"/>
    <lineage>
        <taxon>Bacteria</taxon>
        <taxon>Bacillati</taxon>
        <taxon>Bacillota</taxon>
        <taxon>Bacilli</taxon>
        <taxon>Bacillales</taxon>
        <taxon>Bacillaceae</taxon>
        <taxon>Pontibacillus</taxon>
    </lineage>
</organism>
<dbReference type="Pfam" id="PF00348">
    <property type="entry name" value="polyprenyl_synt"/>
    <property type="match status" value="1"/>
</dbReference>
<comment type="similarity">
    <text evidence="2 6">Belongs to the FPP/GGPP synthase family.</text>
</comment>
<evidence type="ECO:0000256" key="2">
    <source>
        <dbReference type="ARBA" id="ARBA00006706"/>
    </source>
</evidence>
<dbReference type="PANTHER" id="PTHR12001:SF69">
    <property type="entry name" value="ALL TRANS-POLYPRENYL-DIPHOSPHATE SYNTHASE PDSS1"/>
    <property type="match status" value="1"/>
</dbReference>
<keyword evidence="5" id="KW-0460">Magnesium</keyword>
<keyword evidence="3 6" id="KW-0808">Transferase</keyword>
<dbReference type="InterPro" id="IPR008949">
    <property type="entry name" value="Isoprenoid_synthase_dom_sf"/>
</dbReference>